<accession>D9QIY5</accession>
<dbReference type="PANTHER" id="PTHR32234">
    <property type="entry name" value="THIOL:DISULFIDE INTERCHANGE PROTEIN DSBD"/>
    <property type="match status" value="1"/>
</dbReference>
<dbReference type="GO" id="GO:0045454">
    <property type="term" value="P:cell redox homeostasis"/>
    <property type="evidence" value="ECO:0007669"/>
    <property type="project" value="TreeGrafter"/>
</dbReference>
<feature type="transmembrane region" description="Helical" evidence="7">
    <location>
        <begin position="322"/>
        <end position="345"/>
    </location>
</feature>
<keyword evidence="6 7" id="KW-0472">Membrane</keyword>
<dbReference type="Pfam" id="PF02683">
    <property type="entry name" value="DsbD_TM"/>
    <property type="match status" value="1"/>
</dbReference>
<comment type="subcellular location">
    <subcellularLocation>
        <location evidence="1">Cell membrane</location>
        <topology evidence="1">Multi-pass membrane protein</topology>
    </subcellularLocation>
</comment>
<feature type="transmembrane region" description="Helical" evidence="7">
    <location>
        <begin position="365"/>
        <end position="385"/>
    </location>
</feature>
<dbReference type="Gene3D" id="3.40.30.10">
    <property type="entry name" value="Glutaredoxin"/>
    <property type="match status" value="1"/>
</dbReference>
<dbReference type="PROSITE" id="PS51352">
    <property type="entry name" value="THIOREDOXIN_2"/>
    <property type="match status" value="1"/>
</dbReference>
<dbReference type="AlphaFoldDB" id="D9QIY5"/>
<proteinExistence type="predicted"/>
<dbReference type="EC" id="1.8.1.8" evidence="9"/>
<name>D9QIY5_BRESC</name>
<evidence type="ECO:0000256" key="1">
    <source>
        <dbReference type="ARBA" id="ARBA00004651"/>
    </source>
</evidence>
<dbReference type="FunCoup" id="D9QIY5">
    <property type="interactions" value="83"/>
</dbReference>
<dbReference type="RefSeq" id="WP_013267614.1">
    <property type="nucleotide sequence ID" value="NC_014375.1"/>
</dbReference>
<dbReference type="HOGENOM" id="CLU_014657_1_0_5"/>
<sequence length="740" mass="76023">MRLSLLIAWLFVLLAGGFGLPEPARAQPGMSRAPSAIAPGPQRNVRIEVELVPMNAWAAPGSTAVVALRQKIQPGWHTYWRNPGDSGGPTTLDWSLPAGVVAGEILWPLPNRQRLGDIVNLGYEGQVFLPVPIDIPAGARPGTTIPLTVTALLFVCSDEMCVPDSFTLRLDLPIREGTAPLTGSDGAAIQRLVETAPRPAGITARATLTGGRLVLSATGGALAGADIGRATFYPFEAGRIDHDVALSAAAGPDGLSLTLDPTDDLVASGLTAPLAGVLATDAGAWEIAAVPGSLLPGTTGRGLATADAPGGGAFDAGTAARAILFAFLGGLILNLMPCVFPVLALKAAALARSSRDAGEARVDGLAYLAGVLATFLMLGGVLLVLRGLGQEIGWGFQLQSPPVVALLALLMLVVGLNLAGLFQIGLGLQAAGGSRLSRLNGPIGAFFTGVLAVVVAAPCTAPFMAVALGAALVLPAPLALLVFLFLGLGLALPYLAISLSPGLLARLPRPGPWMERLQQVLSVPMFAAALWLGWVFQRQQGWTPAVLLMAGAALLGLAAWAFGRRQTARAAGKPARPLMLASALALVVALGLTGVASSLAPSVRTGSGDGSGPATRPWSAQAVAEAQAAGKPVLVDFTADWCVSCKINERTSLQSPRVAEAIARTGTVYLVADWTLRDPVIARELARHGRSGVPLYLVYAPGEPAPRILPQLLTEGVVLEALEAASSSRRPTGRPAAAGR</sequence>
<keyword evidence="3 7" id="KW-0812">Transmembrane</keyword>
<evidence type="ECO:0000256" key="6">
    <source>
        <dbReference type="ARBA" id="ARBA00023136"/>
    </source>
</evidence>
<dbReference type="GO" id="GO:0017004">
    <property type="term" value="P:cytochrome complex assembly"/>
    <property type="evidence" value="ECO:0007669"/>
    <property type="project" value="UniProtKB-KW"/>
</dbReference>
<gene>
    <name evidence="9" type="ordered locus">Bresu_0195</name>
</gene>
<keyword evidence="2" id="KW-1003">Cell membrane</keyword>
<evidence type="ECO:0000256" key="4">
    <source>
        <dbReference type="ARBA" id="ARBA00022748"/>
    </source>
</evidence>
<dbReference type="CDD" id="cd02953">
    <property type="entry name" value="DsbDgamma"/>
    <property type="match status" value="1"/>
</dbReference>
<dbReference type="InterPro" id="IPR035671">
    <property type="entry name" value="DsbD_gamma"/>
</dbReference>
<dbReference type="InParanoid" id="D9QIY5"/>
<dbReference type="STRING" id="633149.Bresu_0195"/>
<dbReference type="Pfam" id="PF11412">
    <property type="entry name" value="DsbD_N"/>
    <property type="match status" value="1"/>
</dbReference>
<feature type="transmembrane region" description="Helical" evidence="7">
    <location>
        <begin position="575"/>
        <end position="596"/>
    </location>
</feature>
<feature type="transmembrane region" description="Helical" evidence="7">
    <location>
        <begin position="478"/>
        <end position="505"/>
    </location>
</feature>
<dbReference type="SUPFAM" id="SSF52833">
    <property type="entry name" value="Thioredoxin-like"/>
    <property type="match status" value="1"/>
</dbReference>
<evidence type="ECO:0000313" key="9">
    <source>
        <dbReference type="EMBL" id="ADK99509.1"/>
    </source>
</evidence>
<feature type="transmembrane region" description="Helical" evidence="7">
    <location>
        <begin position="517"/>
        <end position="536"/>
    </location>
</feature>
<evidence type="ECO:0000313" key="10">
    <source>
        <dbReference type="Proteomes" id="UP000002696"/>
    </source>
</evidence>
<keyword evidence="10" id="KW-1185">Reference proteome</keyword>
<evidence type="ECO:0000256" key="7">
    <source>
        <dbReference type="SAM" id="Phobius"/>
    </source>
</evidence>
<evidence type="ECO:0000256" key="3">
    <source>
        <dbReference type="ARBA" id="ARBA00022692"/>
    </source>
</evidence>
<dbReference type="BioCyc" id="BSUB633149:G1GM8-194-MONOMER"/>
<dbReference type="KEGG" id="bsb:Bresu_0195"/>
<reference evidence="10" key="1">
    <citation type="journal article" date="2011" name="J. Bacteriol.">
        <title>Genome sequences of eight morphologically diverse alphaproteobacteria.</title>
        <authorList>
            <consortium name="US DOE Joint Genome Institute"/>
            <person name="Brown P.J."/>
            <person name="Kysela D.T."/>
            <person name="Buechlein A."/>
            <person name="Hemmerich C."/>
            <person name="Brun Y.V."/>
        </authorList>
    </citation>
    <scope>NUCLEOTIDE SEQUENCE [LARGE SCALE GENOMIC DNA]</scope>
    <source>
        <strain evidence="10">ATCC 15264 / DSM 4735 / LMG 14903 / NBRC 16000 / CB 81</strain>
    </source>
</reference>
<feature type="domain" description="Thioredoxin" evidence="8">
    <location>
        <begin position="588"/>
        <end position="727"/>
    </location>
</feature>
<dbReference type="OrthoDB" id="9811036at2"/>
<organism evidence="9 10">
    <name type="scientific">Brevundimonas subvibrioides (strain ATCC 15264 / DSM 4735 / LMG 14903 / NBRC 16000 / CB 81)</name>
    <name type="common">Caulobacter subvibrioides</name>
    <dbReference type="NCBI Taxonomy" id="633149"/>
    <lineage>
        <taxon>Bacteria</taxon>
        <taxon>Pseudomonadati</taxon>
        <taxon>Pseudomonadota</taxon>
        <taxon>Alphaproteobacteria</taxon>
        <taxon>Caulobacterales</taxon>
        <taxon>Caulobacteraceae</taxon>
        <taxon>Brevundimonas</taxon>
    </lineage>
</organism>
<keyword evidence="4" id="KW-0201">Cytochrome c-type biogenesis</keyword>
<dbReference type="InterPro" id="IPR003834">
    <property type="entry name" value="Cyt_c_assmbl_TM_dom"/>
</dbReference>
<keyword evidence="5 7" id="KW-1133">Transmembrane helix</keyword>
<dbReference type="eggNOG" id="COG4233">
    <property type="taxonomic scope" value="Bacteria"/>
</dbReference>
<protein>
    <submittedName>
        <fullName evidence="9">Protein-disulfide reductase</fullName>
        <ecNumber evidence="9">1.8.1.8</ecNumber>
    </submittedName>
</protein>
<dbReference type="InterPro" id="IPR036249">
    <property type="entry name" value="Thioredoxin-like_sf"/>
</dbReference>
<dbReference type="PANTHER" id="PTHR32234:SF3">
    <property type="entry name" value="SUPPRESSION OF COPPER SENSITIVITY PROTEIN"/>
    <property type="match status" value="1"/>
</dbReference>
<dbReference type="EMBL" id="CP002102">
    <property type="protein sequence ID" value="ADK99509.1"/>
    <property type="molecule type" value="Genomic_DNA"/>
</dbReference>
<dbReference type="GO" id="GO:0047134">
    <property type="term" value="F:protein-disulfide reductase [NAD(P)H] activity"/>
    <property type="evidence" value="ECO:0007669"/>
    <property type="project" value="UniProtKB-EC"/>
</dbReference>
<feature type="transmembrane region" description="Helical" evidence="7">
    <location>
        <begin position="443"/>
        <end position="472"/>
    </location>
</feature>
<feature type="transmembrane region" description="Helical" evidence="7">
    <location>
        <begin position="405"/>
        <end position="431"/>
    </location>
</feature>
<evidence type="ECO:0000259" key="8">
    <source>
        <dbReference type="PROSITE" id="PS51352"/>
    </source>
</evidence>
<dbReference type="InterPro" id="IPR013766">
    <property type="entry name" value="Thioredoxin_domain"/>
</dbReference>
<dbReference type="GO" id="GO:0005886">
    <property type="term" value="C:plasma membrane"/>
    <property type="evidence" value="ECO:0007669"/>
    <property type="project" value="UniProtKB-SubCell"/>
</dbReference>
<dbReference type="Proteomes" id="UP000002696">
    <property type="component" value="Chromosome"/>
</dbReference>
<evidence type="ECO:0000256" key="5">
    <source>
        <dbReference type="ARBA" id="ARBA00022989"/>
    </source>
</evidence>
<dbReference type="Pfam" id="PF13899">
    <property type="entry name" value="Thioredoxin_7"/>
    <property type="match status" value="1"/>
</dbReference>
<feature type="transmembrane region" description="Helical" evidence="7">
    <location>
        <begin position="542"/>
        <end position="563"/>
    </location>
</feature>
<dbReference type="eggNOG" id="COG4232">
    <property type="taxonomic scope" value="Bacteria"/>
</dbReference>
<dbReference type="InterPro" id="IPR028250">
    <property type="entry name" value="DsbDN"/>
</dbReference>
<evidence type="ECO:0000256" key="2">
    <source>
        <dbReference type="ARBA" id="ARBA00022475"/>
    </source>
</evidence>
<keyword evidence="9" id="KW-0560">Oxidoreductase</keyword>